<sequence length="68" mass="7611">MSDTGILALSAIVGPRALVFSNLILTGIEIRLMMERMCLEMESTLKASSGFAIKDMYDNWDLVPVFRQ</sequence>
<reference evidence="2 3" key="1">
    <citation type="journal article" date="2018" name="MBio">
        <title>Comparative Genomics Reveals the Core Gene Toolbox for the Fungus-Insect Symbiosis.</title>
        <authorList>
            <person name="Wang Y."/>
            <person name="Stata M."/>
            <person name="Wang W."/>
            <person name="Stajich J.E."/>
            <person name="White M.M."/>
            <person name="Moncalvo J.M."/>
        </authorList>
    </citation>
    <scope>NUCLEOTIDE SEQUENCE [LARGE SCALE GENOMIC DNA]</scope>
    <source>
        <strain evidence="2 3">AUS-126-30</strain>
    </source>
</reference>
<keyword evidence="1" id="KW-0812">Transmembrane</keyword>
<protein>
    <submittedName>
        <fullName evidence="2">Uncharacterized protein</fullName>
    </submittedName>
</protein>
<evidence type="ECO:0000313" key="2">
    <source>
        <dbReference type="EMBL" id="PVZ96857.1"/>
    </source>
</evidence>
<feature type="transmembrane region" description="Helical" evidence="1">
    <location>
        <begin position="6"/>
        <end position="28"/>
    </location>
</feature>
<evidence type="ECO:0000256" key="1">
    <source>
        <dbReference type="SAM" id="Phobius"/>
    </source>
</evidence>
<evidence type="ECO:0000313" key="3">
    <source>
        <dbReference type="Proteomes" id="UP000245591"/>
    </source>
</evidence>
<proteinExistence type="predicted"/>
<comment type="caution">
    <text evidence="2">The sequence shown here is derived from an EMBL/GenBank/DDBJ whole genome shotgun (WGS) entry which is preliminary data.</text>
</comment>
<organism evidence="2 3">
    <name type="scientific">Smittium angustum</name>
    <dbReference type="NCBI Taxonomy" id="133377"/>
    <lineage>
        <taxon>Eukaryota</taxon>
        <taxon>Fungi</taxon>
        <taxon>Fungi incertae sedis</taxon>
        <taxon>Zoopagomycota</taxon>
        <taxon>Kickxellomycotina</taxon>
        <taxon>Harpellomycetes</taxon>
        <taxon>Harpellales</taxon>
        <taxon>Legeriomycetaceae</taxon>
        <taxon>Smittium</taxon>
    </lineage>
</organism>
<gene>
    <name evidence="2" type="ORF">BB558_007215</name>
</gene>
<name>A0A2U1IVN0_SMIAN</name>
<accession>A0A2U1IVN0</accession>
<keyword evidence="1" id="KW-0472">Membrane</keyword>
<dbReference type="EMBL" id="MBFU01001105">
    <property type="protein sequence ID" value="PVZ96857.1"/>
    <property type="molecule type" value="Genomic_DNA"/>
</dbReference>
<dbReference type="AlphaFoldDB" id="A0A2U1IVN0"/>
<keyword evidence="1" id="KW-1133">Transmembrane helix</keyword>
<keyword evidence="3" id="KW-1185">Reference proteome</keyword>
<dbReference type="Proteomes" id="UP000245591">
    <property type="component" value="Unassembled WGS sequence"/>
</dbReference>